<dbReference type="PANTHER" id="PTHR15060:SF0">
    <property type="entry name" value="INTERLEUKIN-15 RECEPTOR SUBUNIT ALPHA"/>
    <property type="match status" value="1"/>
</dbReference>
<reference evidence="4" key="1">
    <citation type="submission" date="2013-11" db="EMBL/GenBank/DDBJ databases">
        <title>The genomic landscape of the Guanapo guppy.</title>
        <authorList>
            <person name="Kuenstner A."/>
            <person name="Dreyer C."/>
        </authorList>
    </citation>
    <scope>NUCLEOTIDE SEQUENCE</scope>
    <source>
        <strain evidence="4">Guanapo</strain>
    </source>
</reference>
<dbReference type="Ensembl" id="ENSPRET00000026448.1">
    <property type="protein sequence ID" value="ENSPREP00000026183.1"/>
    <property type="gene ID" value="ENSPREG00000017695.1"/>
</dbReference>
<evidence type="ECO:0008006" key="5">
    <source>
        <dbReference type="Google" id="ProtNLM"/>
    </source>
</evidence>
<proteinExistence type="predicted"/>
<reference evidence="3" key="3">
    <citation type="submission" date="2025-09" db="UniProtKB">
        <authorList>
            <consortium name="Ensembl"/>
        </authorList>
    </citation>
    <scope>IDENTIFICATION</scope>
    <source>
        <strain evidence="3">Guanapo</strain>
    </source>
</reference>
<sequence length="149" mass="16899">SWKMDPHRIVWAVMVGLLGATRLSSGGRANCTCPKIPPKNFTVQKDGCFKVTYRYECIPGYTRKPGTSNLIRCQEKNGVSQWAESKFECITDPNYRPPPTTTRGRKPLFFSLSLHNFCPLLSVCKNFDLRPQTSVQIPKWSLVLFAKSL</sequence>
<evidence type="ECO:0000313" key="3">
    <source>
        <dbReference type="Ensembl" id="ENSPREP00000026183.1"/>
    </source>
</evidence>
<feature type="chain" id="PRO_5017938013" description="Sushi domain-containing protein" evidence="2">
    <location>
        <begin position="27"/>
        <end position="149"/>
    </location>
</feature>
<evidence type="ECO:0000313" key="4">
    <source>
        <dbReference type="Proteomes" id="UP000242638"/>
    </source>
</evidence>
<keyword evidence="4" id="KW-1185">Reference proteome</keyword>
<dbReference type="Bgee" id="ENSPREG00000017695">
    <property type="expression patterns" value="Expressed in caudal fin and 1 other cell type or tissue"/>
</dbReference>
<reference evidence="3" key="2">
    <citation type="submission" date="2025-08" db="UniProtKB">
        <authorList>
            <consortium name="Ensembl"/>
        </authorList>
    </citation>
    <scope>IDENTIFICATION</scope>
    <source>
        <strain evidence="3">Guanapo</strain>
    </source>
</reference>
<keyword evidence="2" id="KW-0732">Signal</keyword>
<dbReference type="Gene3D" id="2.20.28.230">
    <property type="match status" value="1"/>
</dbReference>
<evidence type="ECO:0000256" key="2">
    <source>
        <dbReference type="SAM" id="SignalP"/>
    </source>
</evidence>
<organism evidence="3 4">
    <name type="scientific">Poecilia reticulata</name>
    <name type="common">Guppy</name>
    <name type="synonym">Acanthophacelus reticulatus</name>
    <dbReference type="NCBI Taxonomy" id="8081"/>
    <lineage>
        <taxon>Eukaryota</taxon>
        <taxon>Metazoa</taxon>
        <taxon>Chordata</taxon>
        <taxon>Craniata</taxon>
        <taxon>Vertebrata</taxon>
        <taxon>Euteleostomi</taxon>
        <taxon>Actinopterygii</taxon>
        <taxon>Neopterygii</taxon>
        <taxon>Teleostei</taxon>
        <taxon>Neoteleostei</taxon>
        <taxon>Acanthomorphata</taxon>
        <taxon>Ovalentaria</taxon>
        <taxon>Atherinomorphae</taxon>
        <taxon>Cyprinodontiformes</taxon>
        <taxon>Poeciliidae</taxon>
        <taxon>Poeciliinae</taxon>
        <taxon>Poecilia</taxon>
    </lineage>
</organism>
<dbReference type="InterPro" id="IPR042372">
    <property type="entry name" value="IL15RA"/>
</dbReference>
<dbReference type="GeneTree" id="ENSGT00970000193629"/>
<feature type="signal peptide" evidence="2">
    <location>
        <begin position="1"/>
        <end position="26"/>
    </location>
</feature>
<keyword evidence="1" id="KW-1015">Disulfide bond</keyword>
<accession>A0A3P9PX45</accession>
<dbReference type="PANTHER" id="PTHR15060">
    <property type="entry name" value="INTERLEUKIN-15 RECEPTOR SUBUNIT ALPHA"/>
    <property type="match status" value="1"/>
</dbReference>
<protein>
    <recommendedName>
        <fullName evidence="5">Sushi domain-containing protein</fullName>
    </recommendedName>
</protein>
<dbReference type="AlphaFoldDB" id="A0A3P9PX45"/>
<evidence type="ECO:0000256" key="1">
    <source>
        <dbReference type="ARBA" id="ARBA00023157"/>
    </source>
</evidence>
<name>A0A3P9PX45_POERE</name>
<dbReference type="GO" id="GO:0042010">
    <property type="term" value="F:interleukin-15 receptor activity"/>
    <property type="evidence" value="ECO:0007669"/>
    <property type="project" value="InterPro"/>
</dbReference>
<dbReference type="SUPFAM" id="SSF57535">
    <property type="entry name" value="Complement control module/SCR domain"/>
    <property type="match status" value="1"/>
</dbReference>
<dbReference type="InterPro" id="IPR035976">
    <property type="entry name" value="Sushi/SCR/CCP_sf"/>
</dbReference>
<dbReference type="Proteomes" id="UP000242638">
    <property type="component" value="Unassembled WGS sequence"/>
</dbReference>